<evidence type="ECO:0000313" key="1">
    <source>
        <dbReference type="EMBL" id="KKM59987.1"/>
    </source>
</evidence>
<gene>
    <name evidence="1" type="ORF">LCGC14_1546460</name>
</gene>
<protein>
    <recommendedName>
        <fullName evidence="2">Lipoprotein</fullName>
    </recommendedName>
</protein>
<comment type="caution">
    <text evidence="1">The sequence shown here is derived from an EMBL/GenBank/DDBJ whole genome shotgun (WGS) entry which is preliminary data.</text>
</comment>
<dbReference type="PROSITE" id="PS51257">
    <property type="entry name" value="PROKAR_LIPOPROTEIN"/>
    <property type="match status" value="1"/>
</dbReference>
<evidence type="ECO:0008006" key="2">
    <source>
        <dbReference type="Google" id="ProtNLM"/>
    </source>
</evidence>
<proteinExistence type="predicted"/>
<organism evidence="1">
    <name type="scientific">marine sediment metagenome</name>
    <dbReference type="NCBI Taxonomy" id="412755"/>
    <lineage>
        <taxon>unclassified sequences</taxon>
        <taxon>metagenomes</taxon>
        <taxon>ecological metagenomes</taxon>
    </lineage>
</organism>
<dbReference type="AlphaFoldDB" id="A0A0F9LSD7"/>
<reference evidence="1" key="1">
    <citation type="journal article" date="2015" name="Nature">
        <title>Complex archaea that bridge the gap between prokaryotes and eukaryotes.</title>
        <authorList>
            <person name="Spang A."/>
            <person name="Saw J.H."/>
            <person name="Jorgensen S.L."/>
            <person name="Zaremba-Niedzwiedzka K."/>
            <person name="Martijn J."/>
            <person name="Lind A.E."/>
            <person name="van Eijk R."/>
            <person name="Schleper C."/>
            <person name="Guy L."/>
            <person name="Ettema T.J."/>
        </authorList>
    </citation>
    <scope>NUCLEOTIDE SEQUENCE</scope>
</reference>
<dbReference type="EMBL" id="LAZR01011762">
    <property type="protein sequence ID" value="KKM59987.1"/>
    <property type="molecule type" value="Genomic_DNA"/>
</dbReference>
<name>A0A0F9LSD7_9ZZZZ</name>
<accession>A0A0F9LSD7</accession>
<sequence>MKKLIVLVVTILVLSACAEAGSESRYINYYYDSVHDVSCYRMGEGLSCIEGLPHAEDLPVWEKLD</sequence>